<protein>
    <submittedName>
        <fullName evidence="8">Carbon-monoxide dehydrogenase small subunit</fullName>
    </submittedName>
</protein>
<evidence type="ECO:0000313" key="9">
    <source>
        <dbReference type="Proteomes" id="UP000199152"/>
    </source>
</evidence>
<keyword evidence="2" id="KW-0479">Metal-binding</keyword>
<dbReference type="InterPro" id="IPR036010">
    <property type="entry name" value="2Fe-2S_ferredoxin-like_sf"/>
</dbReference>
<dbReference type="OrthoDB" id="3530637at2"/>
<dbReference type="Proteomes" id="UP000199152">
    <property type="component" value="Unassembled WGS sequence"/>
</dbReference>
<dbReference type="InParanoid" id="A0A1I4E2Z3"/>
<sequence>MTAPEPLVELTTTVNGEVVTATVPARLHVADFLRQRLGLTGTHVGCEQGSCGMCTVVVDGEAVKSCLMLACQLDGRNVQTVESLAVDDELNPLQQCFKEQHALQCGFCTPGMLMTATALAHQGGHPSREEIREEIAGVLCRCTGYENIVTAIERYFAESVERPADEAAASLPGGAR</sequence>
<dbReference type="PANTHER" id="PTHR44379:SF5">
    <property type="entry name" value="OXIDOREDUCTASE WITH IRON-SULFUR SUBUNIT"/>
    <property type="match status" value="1"/>
</dbReference>
<dbReference type="FunFam" id="3.10.20.30:FF:000020">
    <property type="entry name" value="Xanthine dehydrogenase iron-sulfur subunit"/>
    <property type="match status" value="1"/>
</dbReference>
<organism evidence="8 9">
    <name type="scientific">Geodermatophilus ruber</name>
    <dbReference type="NCBI Taxonomy" id="504800"/>
    <lineage>
        <taxon>Bacteria</taxon>
        <taxon>Bacillati</taxon>
        <taxon>Actinomycetota</taxon>
        <taxon>Actinomycetes</taxon>
        <taxon>Geodermatophilales</taxon>
        <taxon>Geodermatophilaceae</taxon>
        <taxon>Geodermatophilus</taxon>
    </lineage>
</organism>
<dbReference type="InterPro" id="IPR051452">
    <property type="entry name" value="Diverse_Oxidoreductases"/>
</dbReference>
<dbReference type="GO" id="GO:0051537">
    <property type="term" value="F:2 iron, 2 sulfur cluster binding"/>
    <property type="evidence" value="ECO:0007669"/>
    <property type="project" value="UniProtKB-KW"/>
</dbReference>
<dbReference type="STRING" id="504800.SAMN04488085_105203"/>
<dbReference type="PROSITE" id="PS00197">
    <property type="entry name" value="2FE2S_FER_1"/>
    <property type="match status" value="1"/>
</dbReference>
<dbReference type="FunFam" id="1.10.150.120:FF:000003">
    <property type="entry name" value="Carbon monoxide dehydrogenase, small subunit"/>
    <property type="match status" value="1"/>
</dbReference>
<keyword evidence="1" id="KW-0001">2Fe-2S</keyword>
<dbReference type="InterPro" id="IPR002888">
    <property type="entry name" value="2Fe-2S-bd"/>
</dbReference>
<comment type="pathway">
    <text evidence="6">Alkaloid degradation; nicotine degradation.</text>
</comment>
<evidence type="ECO:0000256" key="6">
    <source>
        <dbReference type="ARBA" id="ARBA00060707"/>
    </source>
</evidence>
<dbReference type="SUPFAM" id="SSF47741">
    <property type="entry name" value="CO dehydrogenase ISP C-domain like"/>
    <property type="match status" value="1"/>
</dbReference>
<dbReference type="SUPFAM" id="SSF54292">
    <property type="entry name" value="2Fe-2S ferredoxin-like"/>
    <property type="match status" value="1"/>
</dbReference>
<name>A0A1I4E2Z3_9ACTN</name>
<dbReference type="EMBL" id="FOSW01000005">
    <property type="protein sequence ID" value="SFL00154.1"/>
    <property type="molecule type" value="Genomic_DNA"/>
</dbReference>
<dbReference type="InterPro" id="IPR036884">
    <property type="entry name" value="2Fe-2S-bd_dom_sf"/>
</dbReference>
<dbReference type="RefSeq" id="WP_091323978.1">
    <property type="nucleotide sequence ID" value="NZ_FOSW01000005.1"/>
</dbReference>
<dbReference type="GO" id="GO:0046872">
    <property type="term" value="F:metal ion binding"/>
    <property type="evidence" value="ECO:0007669"/>
    <property type="project" value="UniProtKB-KW"/>
</dbReference>
<dbReference type="AlphaFoldDB" id="A0A1I4E2Z3"/>
<dbReference type="InterPro" id="IPR001041">
    <property type="entry name" value="2Fe-2S_ferredoxin-type"/>
</dbReference>
<dbReference type="Pfam" id="PF00111">
    <property type="entry name" value="Fer2"/>
    <property type="match status" value="1"/>
</dbReference>
<dbReference type="PROSITE" id="PS51085">
    <property type="entry name" value="2FE2S_FER_2"/>
    <property type="match status" value="1"/>
</dbReference>
<keyword evidence="9" id="KW-1185">Reference proteome</keyword>
<evidence type="ECO:0000256" key="2">
    <source>
        <dbReference type="ARBA" id="ARBA00022723"/>
    </source>
</evidence>
<keyword evidence="3" id="KW-0560">Oxidoreductase</keyword>
<proteinExistence type="predicted"/>
<dbReference type="Gene3D" id="3.10.20.30">
    <property type="match status" value="1"/>
</dbReference>
<dbReference type="InterPro" id="IPR012675">
    <property type="entry name" value="Beta-grasp_dom_sf"/>
</dbReference>
<dbReference type="InterPro" id="IPR006058">
    <property type="entry name" value="2Fe2S_fd_BS"/>
</dbReference>
<feature type="domain" description="2Fe-2S ferredoxin-type" evidence="7">
    <location>
        <begin position="8"/>
        <end position="84"/>
    </location>
</feature>
<dbReference type="Pfam" id="PF01799">
    <property type="entry name" value="Fer2_2"/>
    <property type="match status" value="1"/>
</dbReference>
<dbReference type="PANTHER" id="PTHR44379">
    <property type="entry name" value="OXIDOREDUCTASE WITH IRON-SULFUR SUBUNIT"/>
    <property type="match status" value="1"/>
</dbReference>
<evidence type="ECO:0000256" key="5">
    <source>
        <dbReference type="ARBA" id="ARBA00023014"/>
    </source>
</evidence>
<dbReference type="Gene3D" id="1.10.150.120">
    <property type="entry name" value="[2Fe-2S]-binding domain"/>
    <property type="match status" value="1"/>
</dbReference>
<keyword evidence="4" id="KW-0408">Iron</keyword>
<keyword evidence="5" id="KW-0411">Iron-sulfur</keyword>
<evidence type="ECO:0000259" key="7">
    <source>
        <dbReference type="PROSITE" id="PS51085"/>
    </source>
</evidence>
<gene>
    <name evidence="8" type="ORF">SAMN04488085_105203</name>
</gene>
<evidence type="ECO:0000313" key="8">
    <source>
        <dbReference type="EMBL" id="SFL00154.1"/>
    </source>
</evidence>
<evidence type="ECO:0000256" key="1">
    <source>
        <dbReference type="ARBA" id="ARBA00022714"/>
    </source>
</evidence>
<dbReference type="GO" id="GO:0016491">
    <property type="term" value="F:oxidoreductase activity"/>
    <property type="evidence" value="ECO:0007669"/>
    <property type="project" value="UniProtKB-KW"/>
</dbReference>
<reference evidence="9" key="1">
    <citation type="submission" date="2016-10" db="EMBL/GenBank/DDBJ databases">
        <authorList>
            <person name="Varghese N."/>
            <person name="Submissions S."/>
        </authorList>
    </citation>
    <scope>NUCLEOTIDE SEQUENCE [LARGE SCALE GENOMIC DNA]</scope>
    <source>
        <strain evidence="9">DSM 45317</strain>
    </source>
</reference>
<evidence type="ECO:0000256" key="3">
    <source>
        <dbReference type="ARBA" id="ARBA00023002"/>
    </source>
</evidence>
<evidence type="ECO:0000256" key="4">
    <source>
        <dbReference type="ARBA" id="ARBA00023004"/>
    </source>
</evidence>
<accession>A0A1I4E2Z3</accession>
<dbReference type="CDD" id="cd00207">
    <property type="entry name" value="fer2"/>
    <property type="match status" value="1"/>
</dbReference>